<organism evidence="1">
    <name type="scientific">Trypanosoma vivax (strain Y486)</name>
    <dbReference type="NCBI Taxonomy" id="1055687"/>
    <lineage>
        <taxon>Eukaryota</taxon>
        <taxon>Discoba</taxon>
        <taxon>Euglenozoa</taxon>
        <taxon>Kinetoplastea</taxon>
        <taxon>Metakinetoplastina</taxon>
        <taxon>Trypanosomatida</taxon>
        <taxon>Trypanosomatidae</taxon>
        <taxon>Trypanosoma</taxon>
        <taxon>Duttonella</taxon>
    </lineage>
</organism>
<accession>G0U8F3</accession>
<dbReference type="SUPFAM" id="SSF52540">
    <property type="entry name" value="P-loop containing nucleoside triphosphate hydrolases"/>
    <property type="match status" value="1"/>
</dbReference>
<dbReference type="InterPro" id="IPR027417">
    <property type="entry name" value="P-loop_NTPase"/>
</dbReference>
<gene>
    <name evidence="1" type="ORF">TVY486_1113610</name>
</gene>
<evidence type="ECO:0000313" key="1">
    <source>
        <dbReference type="EMBL" id="CCC53877.1"/>
    </source>
</evidence>
<dbReference type="EMBL" id="HE573027">
    <property type="protein sequence ID" value="CCC53877.1"/>
    <property type="molecule type" value="Genomic_DNA"/>
</dbReference>
<dbReference type="VEuPathDB" id="TriTrypDB:TvY486_1113610"/>
<dbReference type="PANTHER" id="PTHR33477:SF3">
    <property type="entry name" value="P-LOOP NTPASE DOMAIN-CONTAINING PROTEIN LPA1 HOMOLOG 1"/>
    <property type="match status" value="1"/>
</dbReference>
<dbReference type="AlphaFoldDB" id="G0U8F3"/>
<sequence>MVTAGPLFQVGATSCQVATSAECSGDSQQNTAGISAHVRHTYHRRGWHCNSGCYLDSLTNGTSTSLLREAPFLWVLQEKHMTLTRSDKHAEKTAASSKPTHPFTRSCEARGRQFLTYQDIMRTLLLCGVKQNCCMRALERLWQNLLAICYDTPSNRVVYSNWVAGKCAAIVDGAPVEGDFATVVRHSGPVVAGRKSGGAEPVSVNTLIGSIATSGSGDGAPNFIIIVAKHIFDRLITQQLAQELTGERITAFPLSRWYTAQEITQHRRPLIIFCGGTSGCGKSTLSSLIIKHICTGTLLSTDTIRQVLRNTLRVAEYPELFVSTYQAHLVATGKSRGGNVQGDAHTEGKGMPDVSSVIAGYERQSEAVLKLLDAMLERLICRNQPVVVEGVHLLPSYIHRKKAELQSRGVRCFAFILCIAREECHLRRFCTRAKGMSLLPDHNKYVLHFRSIRHIQDHLLYQARSLGIASIENGNVDKSLAVVHNHLLNNIDRVRSSKPCHGAVEARTNHAFCVGTLEARGPGATWMEKAHTSP</sequence>
<protein>
    <recommendedName>
        <fullName evidence="2">Zeta toxin domain-containing protein</fullName>
    </recommendedName>
</protein>
<evidence type="ECO:0008006" key="2">
    <source>
        <dbReference type="Google" id="ProtNLM"/>
    </source>
</evidence>
<proteinExistence type="predicted"/>
<dbReference type="PANTHER" id="PTHR33477">
    <property type="entry name" value="P-LOOP NTPASE DOMAIN-CONTAINING PROTEIN LPA1 HOMOLOG 1"/>
    <property type="match status" value="1"/>
</dbReference>
<name>G0U8F3_TRYVY</name>
<reference evidence="1" key="1">
    <citation type="journal article" date="2012" name="Proc. Natl. Acad. Sci. U.S.A.">
        <title>Antigenic diversity is generated by distinct evolutionary mechanisms in African trypanosome species.</title>
        <authorList>
            <person name="Jackson A.P."/>
            <person name="Berry A."/>
            <person name="Aslett M."/>
            <person name="Allison H.C."/>
            <person name="Burton P."/>
            <person name="Vavrova-Anderson J."/>
            <person name="Brown R."/>
            <person name="Browne H."/>
            <person name="Corton N."/>
            <person name="Hauser H."/>
            <person name="Gamble J."/>
            <person name="Gilderthorp R."/>
            <person name="Marcello L."/>
            <person name="McQuillan J."/>
            <person name="Otto T.D."/>
            <person name="Quail M.A."/>
            <person name="Sanders M.J."/>
            <person name="van Tonder A."/>
            <person name="Ginger M.L."/>
            <person name="Field M.C."/>
            <person name="Barry J.D."/>
            <person name="Hertz-Fowler C."/>
            <person name="Berriman M."/>
        </authorList>
    </citation>
    <scope>NUCLEOTIDE SEQUENCE</scope>
    <source>
        <strain evidence="1">Y486</strain>
    </source>
</reference>
<dbReference type="Gene3D" id="3.40.50.300">
    <property type="entry name" value="P-loop containing nucleotide triphosphate hydrolases"/>
    <property type="match status" value="1"/>
</dbReference>